<proteinExistence type="predicted"/>
<dbReference type="InterPro" id="IPR045584">
    <property type="entry name" value="Pilin-like"/>
</dbReference>
<evidence type="ECO:0008006" key="3">
    <source>
        <dbReference type="Google" id="ProtNLM"/>
    </source>
</evidence>
<dbReference type="EMBL" id="CADCTO010000709">
    <property type="protein sequence ID" value="CAA9299501.1"/>
    <property type="molecule type" value="Genomic_DNA"/>
</dbReference>
<evidence type="ECO:0000256" key="1">
    <source>
        <dbReference type="SAM" id="MobiDB-lite"/>
    </source>
</evidence>
<sequence>MGRGRGRSRAKKGLLIGGVVVAGLALWAQAVGRTPQVVLPVPTPLPRPNAYDFSVKAGEIEVRGDEKTGATTSPERGEPVAPLDARLALLKANTPALRTLRQGFAHPYRQPPVRSFDDPFGPDLAKMRALALLLTFEGGLRAEQGDAGGAANSYLDAVRFGVDLPNGGPLITGLVGVACEAIGRQRLWEIAPKLSAKEARAVTRRLEQIEPRRTDYADTLLTEKHGGQATMLEQFRKKGTVALARELATLDPELNLDMDEAAPVWETIKVGARLMTRSRSRIFRDYSAYMDALVARARQPYAVEPPAPPAPDDPMSEYLAGIYDQGRFVVEGARVQEALLTTHLVLLAYRAERGTYPASLDALVRDGYLARVPDDPFAPSGPLRYRRVSDTRCVLYSVGPDGRDDGGTAIDDPAAGGSKRHRVEVDSRGDIVARVNTG</sequence>
<feature type="region of interest" description="Disordered" evidence="1">
    <location>
        <begin position="402"/>
        <end position="423"/>
    </location>
</feature>
<dbReference type="SUPFAM" id="SSF54523">
    <property type="entry name" value="Pili subunits"/>
    <property type="match status" value="1"/>
</dbReference>
<organism evidence="2">
    <name type="scientific">uncultured Armatimonadetes bacterium</name>
    <dbReference type="NCBI Taxonomy" id="157466"/>
    <lineage>
        <taxon>Bacteria</taxon>
        <taxon>Bacillati</taxon>
        <taxon>Armatimonadota</taxon>
        <taxon>environmental samples</taxon>
    </lineage>
</organism>
<protein>
    <recommendedName>
        <fullName evidence="3">Type II secretion system protein GspG C-terminal domain-containing protein</fullName>
    </recommendedName>
</protein>
<evidence type="ECO:0000313" key="2">
    <source>
        <dbReference type="EMBL" id="CAA9299501.1"/>
    </source>
</evidence>
<accession>A0A6J4K9R5</accession>
<dbReference type="Gene3D" id="3.30.700.10">
    <property type="entry name" value="Glycoprotein, Type 4 Pilin"/>
    <property type="match status" value="1"/>
</dbReference>
<name>A0A6J4K9R5_9BACT</name>
<gene>
    <name evidence="2" type="ORF">AVDCRST_MAG63-5072</name>
</gene>
<reference evidence="2" key="1">
    <citation type="submission" date="2020-02" db="EMBL/GenBank/DDBJ databases">
        <authorList>
            <person name="Meier V. D."/>
        </authorList>
    </citation>
    <scope>NUCLEOTIDE SEQUENCE</scope>
    <source>
        <strain evidence="2">AVDCRST_MAG63</strain>
    </source>
</reference>
<dbReference type="AlphaFoldDB" id="A0A6J4K9R5"/>